<evidence type="ECO:0000313" key="3">
    <source>
        <dbReference type="Proteomes" id="UP001212411"/>
    </source>
</evidence>
<evidence type="ECO:0000256" key="1">
    <source>
        <dbReference type="PROSITE-ProRule" id="PRU00708"/>
    </source>
</evidence>
<dbReference type="AlphaFoldDB" id="A0AAE9WFK8"/>
<dbReference type="RefSeq" id="XP_056038550.1">
    <property type="nucleotide sequence ID" value="XM_056182559.1"/>
</dbReference>
<dbReference type="InterPro" id="IPR011990">
    <property type="entry name" value="TPR-like_helical_dom_sf"/>
</dbReference>
<dbReference type="Gene3D" id="1.25.40.10">
    <property type="entry name" value="Tetratricopeptide repeat domain"/>
    <property type="match status" value="3"/>
</dbReference>
<dbReference type="PROSITE" id="PS51375">
    <property type="entry name" value="PPR"/>
    <property type="match status" value="3"/>
</dbReference>
<dbReference type="GO" id="GO:0003729">
    <property type="term" value="F:mRNA binding"/>
    <property type="evidence" value="ECO:0007669"/>
    <property type="project" value="TreeGrafter"/>
</dbReference>
<proteinExistence type="predicted"/>
<dbReference type="EMBL" id="CP115612">
    <property type="protein sequence ID" value="WBW74307.1"/>
    <property type="molecule type" value="Genomic_DNA"/>
</dbReference>
<dbReference type="GeneID" id="80877248"/>
<reference evidence="2 3" key="1">
    <citation type="journal article" date="2023" name="G3 (Bethesda)">
        <title>A high-quality reference genome for the fission yeast Schizosaccharomyces osmophilus.</title>
        <authorList>
            <person name="Jia G.S."/>
            <person name="Zhang W.C."/>
            <person name="Liang Y."/>
            <person name="Liu X.H."/>
            <person name="Rhind N."/>
            <person name="Pidoux A."/>
            <person name="Brysch-Herzberg M."/>
            <person name="Du L.L."/>
        </authorList>
    </citation>
    <scope>NUCLEOTIDE SEQUENCE [LARGE SCALE GENOMIC DNA]</scope>
    <source>
        <strain evidence="2 3">CBS 15793</strain>
    </source>
</reference>
<feature type="repeat" description="PPR" evidence="1">
    <location>
        <begin position="920"/>
        <end position="954"/>
    </location>
</feature>
<dbReference type="KEGG" id="som:SOMG_03770"/>
<dbReference type="GO" id="GO:0005739">
    <property type="term" value="C:mitochondrion"/>
    <property type="evidence" value="ECO:0007669"/>
    <property type="project" value="TreeGrafter"/>
</dbReference>
<accession>A0AAE9WFK8</accession>
<gene>
    <name evidence="2" type="primary">ppr5</name>
    <name evidence="2" type="ORF">SOMG_03770</name>
</gene>
<feature type="repeat" description="PPR" evidence="1">
    <location>
        <begin position="955"/>
        <end position="985"/>
    </location>
</feature>
<dbReference type="Pfam" id="PF01535">
    <property type="entry name" value="PPR"/>
    <property type="match status" value="2"/>
</dbReference>
<evidence type="ECO:0000313" key="2">
    <source>
        <dbReference type="EMBL" id="WBW74307.1"/>
    </source>
</evidence>
<dbReference type="Pfam" id="PF13041">
    <property type="entry name" value="PPR_2"/>
    <property type="match status" value="1"/>
</dbReference>
<keyword evidence="3" id="KW-1185">Reference proteome</keyword>
<organism evidence="2 3">
    <name type="scientific">Schizosaccharomyces osmophilus</name>
    <dbReference type="NCBI Taxonomy" id="2545709"/>
    <lineage>
        <taxon>Eukaryota</taxon>
        <taxon>Fungi</taxon>
        <taxon>Dikarya</taxon>
        <taxon>Ascomycota</taxon>
        <taxon>Taphrinomycotina</taxon>
        <taxon>Schizosaccharomycetes</taxon>
        <taxon>Schizosaccharomycetales</taxon>
        <taxon>Schizosaccharomycetaceae</taxon>
        <taxon>Schizosaccharomyces</taxon>
    </lineage>
</organism>
<name>A0AAE9WFK8_9SCHI</name>
<dbReference type="Proteomes" id="UP001212411">
    <property type="component" value="Chromosome 2"/>
</dbReference>
<dbReference type="PANTHER" id="PTHR47938:SF35">
    <property type="entry name" value="PENTATRICOPEPTIDE REPEAT-CONTAINING PROTEIN 4, MITOCHONDRIAL-RELATED"/>
    <property type="match status" value="1"/>
</dbReference>
<dbReference type="InterPro" id="IPR002885">
    <property type="entry name" value="PPR_rpt"/>
</dbReference>
<feature type="repeat" description="PPR" evidence="1">
    <location>
        <begin position="1175"/>
        <end position="1209"/>
    </location>
</feature>
<protein>
    <submittedName>
        <fullName evidence="2">Mitochondrial PPR repeat protein Ppr5</fullName>
    </submittedName>
</protein>
<dbReference type="PANTHER" id="PTHR47938">
    <property type="entry name" value="RESPIRATORY COMPLEX I CHAPERONE (CIA84), PUTATIVE (AFU_ORTHOLOGUE AFUA_2G06020)-RELATED"/>
    <property type="match status" value="1"/>
</dbReference>
<dbReference type="NCBIfam" id="TIGR00756">
    <property type="entry name" value="PPR"/>
    <property type="match status" value="2"/>
</dbReference>
<dbReference type="GO" id="GO:0140053">
    <property type="term" value="P:mitochondrial gene expression"/>
    <property type="evidence" value="ECO:0007669"/>
    <property type="project" value="TreeGrafter"/>
</dbReference>
<sequence length="1254" mass="142242">MVYTKAWFLHNIARQTLGKNVAVHRPPLKLSNMTNWIQQQQAQANLSTSSSSIQNLPEHYYVSEEDYLSFERGFPISIRDPPLSDPKQSISSQNHSKYFDANGISHLSHLPSSLPSVCEPLTPEELANTPHELAYSTSPLSLETPSAMTSPSLDQSCPPSLESSFASLPPSSFSSSENFVSFLQRLSHSDLSIHTFELYKIACDSPGVLNLRAFNTILECMTNNDYYITSSKNMQKLIRVYVDMLNHFLVPDAKTFETVITALCRRAEVIDDRSNFLVSRTSLAQSHIVKDLQTELSDLRSEMPLQTAVFMYTSSLINHGISYSSSFYAYFIDSIARYGTSSQLKSLLENIPFESIQADSHPNLLPALIRAFGKAKRLEVCFQLLQTYNLSDPTSNSDSANVDSWEALMESYFETNHFAEAIKLMESFFKSTAHEQTIPSSVVNCFLRRLSHLGDYKEAAYWLDLALDKIDTYQKDSSVLSFILGAACKAKDVDFAIAFVRKFTLAQYMEEHKVLLQYLQLLVDTNNIDILRLHAYPVINSVSLYTNFNFSTIYKAFVDNGHVSLALRLLKKHVEPRAATPSNIPSVNTTALQLSVLNGFWDILPKSLQNDSEVLIQLLSILESQVNFPQVDFIAPLLHTSVQSINKSTVNLNSFSPRTFGYLLEYAAFNVVQTEGSASSKRDLKELLRVFSSKKYPATFKNVHILLRSFSYLRDDEYLVELVRDNIVSEAVIGFSTDNKGQKILADISQVCYFFDHFQFIDHEVNSNVSKMISGTASERIDANLLFFQFGKLIENSKFLHPEAYPSLISALSKHKQFDAVRRVFEHSKLFYRKIRASSPEKASWFMALVLDSMVLSSSFSRDFRGSSMFCDQMKAIGYIPRASTFAHLINNSTKRGDTDDATTALKIFEETKRHNVKPSVFLYNAVLSKLGRARRTTECWKLFQEMKEYGLLPTSVTYGTVINAACRIGDEALAERLFCEMENQSNYQPRVAPYNTMIQFEVQTMYNREKALYYYNRLCSTDIQPSPHTYKLLMDAYGMLEPVDVTSVEAILELMERTNVKVLPMHYAAYIHILGIVMSDVQAANKCYLIALAKHEAGEIRLDANLFQSQIESLIANDRIIERVQIVSDMKKYGVSLNAYIVNALIKGFTKIGMISKARYYFDLLDCGGMSGKEPSTYENMVRAYLSVNDTEEAVEIVEQLKRKRYPAPVLNRISSLVNNYMLQKPKRRTNHYKPYLHSVSSERNLTPCSQMA</sequence>